<dbReference type="InterPro" id="IPR045864">
    <property type="entry name" value="aa-tRNA-synth_II/BPL/LPL"/>
</dbReference>
<dbReference type="Proteomes" id="UP000183940">
    <property type="component" value="Unassembled WGS sequence"/>
</dbReference>
<dbReference type="UniPathway" id="UPA00031">
    <property type="reaction ID" value="UER00006"/>
</dbReference>
<dbReference type="GO" id="GO:0000105">
    <property type="term" value="P:L-histidine biosynthetic process"/>
    <property type="evidence" value="ECO:0007669"/>
    <property type="project" value="UniProtKB-UniRule"/>
</dbReference>
<evidence type="ECO:0000256" key="7">
    <source>
        <dbReference type="ARBA" id="ARBA00025246"/>
    </source>
</evidence>
<comment type="similarity">
    <text evidence="3 8">Belongs to the class-II aminoacyl-tRNA synthetase family. HisZ subfamily.</text>
</comment>
<sequence length="411" mass="46163">MVYQSAPGARDLLPLDVAQKNWIEDRLYQVFHQWGYHRIITSTLERLDTLMAGGAINRSTVIQLQQGQEELGLRPEVTASIARTAATRKYFNRVTNPKRFYYSANVFVRSPKGDYGQQQEFYQAGVELLGAGGVAADAEILLLLADCLQALEFSLDQWVWVIGEAGLTQSLLSSFPAEYQKPIREAISSLDYIALQQLDLPEDLQQRAQLLFNLRGEPSQVFQKLTALDLTPEEQSKLENLKTLIDLLQESRPNQPPLPIIVDLSLIRTFDYYSGIVFEVASRQGTEVKILGQGGRYDQLVAVYHPQHESLPGIGFCLNIEALQQVLQGGDRLPTEIPASDCLVVPLTHRALGAAFTYAETLRSQTPSIRVQVNLLEWETQEAVKNYAKERRIHQIAWIDAQGNPQIESIS</sequence>
<dbReference type="Gene3D" id="3.30.930.10">
    <property type="entry name" value="Bira Bifunctional Protein, Domain 2"/>
    <property type="match status" value="1"/>
</dbReference>
<feature type="binding site" evidence="9">
    <location>
        <position position="127"/>
    </location>
    <ligand>
        <name>L-histidine</name>
        <dbReference type="ChEBI" id="CHEBI:57595"/>
    </ligand>
</feature>
<evidence type="ECO:0000256" key="2">
    <source>
        <dbReference type="ARBA" id="ARBA00004667"/>
    </source>
</evidence>
<dbReference type="InterPro" id="IPR004516">
    <property type="entry name" value="HisRS/HisZ"/>
</dbReference>
<feature type="binding site" evidence="9">
    <location>
        <begin position="272"/>
        <end position="273"/>
    </location>
    <ligand>
        <name>L-histidine</name>
        <dbReference type="ChEBI" id="CHEBI:57595"/>
    </ligand>
</feature>
<dbReference type="PANTHER" id="PTHR43707:SF1">
    <property type="entry name" value="HISTIDINE--TRNA LIGASE, MITOCHONDRIAL-RELATED"/>
    <property type="match status" value="1"/>
</dbReference>
<comment type="caution">
    <text evidence="11">The sequence shown here is derived from an EMBL/GenBank/DDBJ whole genome shotgun (WGS) entry which is preliminary data.</text>
</comment>
<feature type="binding site" evidence="9">
    <location>
        <begin position="76"/>
        <end position="78"/>
    </location>
    <ligand>
        <name>L-histidine</name>
        <dbReference type="ChEBI" id="CHEBI:57595"/>
    </ligand>
</feature>
<evidence type="ECO:0000256" key="5">
    <source>
        <dbReference type="ARBA" id="ARBA00020397"/>
    </source>
</evidence>
<keyword evidence="8" id="KW-0368">Histidine biosynthesis</keyword>
<evidence type="ECO:0000256" key="3">
    <source>
        <dbReference type="ARBA" id="ARBA00005539"/>
    </source>
</evidence>
<dbReference type="PANTHER" id="PTHR43707">
    <property type="entry name" value="HISTIDYL-TRNA SYNTHETASE"/>
    <property type="match status" value="1"/>
</dbReference>
<keyword evidence="11" id="KW-0808">Transferase</keyword>
<dbReference type="PIRSF" id="PIRSF001549">
    <property type="entry name" value="His-tRNA_synth"/>
    <property type="match status" value="1"/>
</dbReference>
<comment type="subcellular location">
    <subcellularLocation>
        <location evidence="1 8">Cytoplasm</location>
    </subcellularLocation>
</comment>
<evidence type="ECO:0000256" key="4">
    <source>
        <dbReference type="ARBA" id="ARBA00011496"/>
    </source>
</evidence>
<comment type="pathway">
    <text evidence="2 8">Amino-acid biosynthesis; L-histidine biosynthesis; L-histidine from 5-phospho-alpha-D-ribose 1-diphosphate: step 1/9.</text>
</comment>
<evidence type="ECO:0000313" key="12">
    <source>
        <dbReference type="Proteomes" id="UP000183940"/>
    </source>
</evidence>
<protein>
    <recommendedName>
        <fullName evidence="5 8">ATP phosphoribosyltransferase regulatory subunit</fullName>
    </recommendedName>
</protein>
<name>A0A1L9QWC5_9CYAN</name>
<dbReference type="GO" id="GO:0005737">
    <property type="term" value="C:cytoplasm"/>
    <property type="evidence" value="ECO:0007669"/>
    <property type="project" value="UniProtKB-SubCell"/>
</dbReference>
<organism evidence="11 12">
    <name type="scientific">Roseofilum reptotaenium AO1-A</name>
    <dbReference type="NCBI Taxonomy" id="1925591"/>
    <lineage>
        <taxon>Bacteria</taxon>
        <taxon>Bacillati</taxon>
        <taxon>Cyanobacteriota</taxon>
        <taxon>Cyanophyceae</taxon>
        <taxon>Desertifilales</taxon>
        <taxon>Desertifilaceae</taxon>
        <taxon>Roseofilum</taxon>
    </lineage>
</organism>
<dbReference type="GO" id="GO:0004821">
    <property type="term" value="F:histidine-tRNA ligase activity"/>
    <property type="evidence" value="ECO:0007669"/>
    <property type="project" value="TreeGrafter"/>
</dbReference>
<dbReference type="STRING" id="1925591.BI308_02815"/>
<keyword evidence="8" id="KW-0028">Amino-acid biosynthesis</keyword>
<proteinExistence type="inferred from homology"/>
<dbReference type="Pfam" id="PF13393">
    <property type="entry name" value="tRNA-synt_His"/>
    <property type="match status" value="1"/>
</dbReference>
<gene>
    <name evidence="8" type="primary">hisZ</name>
    <name evidence="11" type="ORF">BI308_02815</name>
</gene>
<dbReference type="HAMAP" id="MF_00125">
    <property type="entry name" value="HisZ"/>
    <property type="match status" value="1"/>
</dbReference>
<dbReference type="CDD" id="cd00773">
    <property type="entry name" value="HisRS-like_core"/>
    <property type="match status" value="1"/>
</dbReference>
<evidence type="ECO:0000256" key="9">
    <source>
        <dbReference type="PIRSR" id="PIRSR001549-1"/>
    </source>
</evidence>
<dbReference type="GO" id="GO:0006427">
    <property type="term" value="P:histidyl-tRNA aminoacylation"/>
    <property type="evidence" value="ECO:0007669"/>
    <property type="project" value="TreeGrafter"/>
</dbReference>
<dbReference type="EMBL" id="MLAW01000003">
    <property type="protein sequence ID" value="OJJ27005.1"/>
    <property type="molecule type" value="Genomic_DNA"/>
</dbReference>
<evidence type="ECO:0000256" key="1">
    <source>
        <dbReference type="ARBA" id="ARBA00004496"/>
    </source>
</evidence>
<dbReference type="SUPFAM" id="SSF55681">
    <property type="entry name" value="Class II aaRS and biotin synthetases"/>
    <property type="match status" value="1"/>
</dbReference>
<dbReference type="InterPro" id="IPR041715">
    <property type="entry name" value="HisRS-like_core"/>
</dbReference>
<evidence type="ECO:0000313" key="11">
    <source>
        <dbReference type="EMBL" id="OJJ27005.1"/>
    </source>
</evidence>
<feature type="binding site" evidence="9">
    <location>
        <position position="268"/>
    </location>
    <ligand>
        <name>L-histidine</name>
        <dbReference type="ChEBI" id="CHEBI:57595"/>
    </ligand>
</feature>
<dbReference type="GO" id="GO:0016757">
    <property type="term" value="F:glycosyltransferase activity"/>
    <property type="evidence" value="ECO:0007669"/>
    <property type="project" value="UniProtKB-KW"/>
</dbReference>
<comment type="subunit">
    <text evidence="4 8">Heteromultimer composed of HisG and HisZ subunits.</text>
</comment>
<dbReference type="AlphaFoldDB" id="A0A1L9QWC5"/>
<dbReference type="NCBIfam" id="NF008940">
    <property type="entry name" value="PRK12292.2-3"/>
    <property type="match status" value="1"/>
</dbReference>
<evidence type="ECO:0000259" key="10">
    <source>
        <dbReference type="Pfam" id="PF13393"/>
    </source>
</evidence>
<keyword evidence="6 8" id="KW-0963">Cytoplasm</keyword>
<reference evidence="11" key="1">
    <citation type="submission" date="2016-10" db="EMBL/GenBank/DDBJ databases">
        <title>CRISPR-Cas defence system in Roseofilum reptotaenium: evidence of a bacteriophage-cyanobacterium arms race in the coral black band disease.</title>
        <authorList>
            <person name="Buerger P."/>
            <person name="Wood-Charlson E.M."/>
            <person name="Weynberg K.D."/>
            <person name="Willis B."/>
            <person name="Van Oppen M.J."/>
        </authorList>
    </citation>
    <scope>NUCLEOTIDE SEQUENCE [LARGE SCALE GENOMIC DNA]</scope>
    <source>
        <strain evidence="11">AO1-A</strain>
    </source>
</reference>
<dbReference type="InterPro" id="IPR004517">
    <property type="entry name" value="HisZ"/>
</dbReference>
<keyword evidence="11" id="KW-0328">Glycosyltransferase</keyword>
<comment type="function">
    <text evidence="7 8">Required for the first step of histidine biosynthesis. May allow the feedback regulation of ATP phosphoribosyltransferase activity by histidine.</text>
</comment>
<accession>A0A1L9QWC5</accession>
<feature type="binding site" evidence="9">
    <location>
        <position position="123"/>
    </location>
    <ligand>
        <name>L-histidine</name>
        <dbReference type="ChEBI" id="CHEBI:57595"/>
    </ligand>
</feature>
<comment type="miscellaneous">
    <text evidence="8">This function is generally fulfilled by the C-terminal part of HisG, which is missing in some bacteria such as this one.</text>
</comment>
<dbReference type="NCBIfam" id="TIGR00443">
    <property type="entry name" value="hisZ_biosyn_reg"/>
    <property type="match status" value="1"/>
</dbReference>
<feature type="domain" description="Class II Histidinyl-tRNA synthetase (HisRS)-like catalytic core" evidence="10">
    <location>
        <begin position="8"/>
        <end position="323"/>
    </location>
</feature>
<keyword evidence="12" id="KW-1185">Reference proteome</keyword>
<evidence type="ECO:0000256" key="6">
    <source>
        <dbReference type="ARBA" id="ARBA00022490"/>
    </source>
</evidence>
<evidence type="ECO:0000256" key="8">
    <source>
        <dbReference type="HAMAP-Rule" id="MF_00125"/>
    </source>
</evidence>